<name>A0A841DI67_9ACTN</name>
<dbReference type="EMBL" id="JACHNF010000001">
    <property type="protein sequence ID" value="MBB5978834.1"/>
    <property type="molecule type" value="Genomic_DNA"/>
</dbReference>
<reference evidence="3 4" key="1">
    <citation type="submission" date="2020-08" db="EMBL/GenBank/DDBJ databases">
        <title>Sequencing the genomes of 1000 actinobacteria strains.</title>
        <authorList>
            <person name="Klenk H.-P."/>
        </authorList>
    </citation>
    <scope>NUCLEOTIDE SEQUENCE [LARGE SCALE GENOMIC DNA]</scope>
    <source>
        <strain evidence="3 4">DSM 17294</strain>
    </source>
</reference>
<comment type="caution">
    <text evidence="3">The sequence shown here is derived from an EMBL/GenBank/DDBJ whole genome shotgun (WGS) entry which is preliminary data.</text>
</comment>
<proteinExistence type="predicted"/>
<keyword evidence="4" id="KW-1185">Reference proteome</keyword>
<keyword evidence="2" id="KW-1133">Transmembrane helix</keyword>
<gene>
    <name evidence="3" type="ORF">HDA44_002175</name>
</gene>
<evidence type="ECO:0000256" key="1">
    <source>
        <dbReference type="SAM" id="MobiDB-lite"/>
    </source>
</evidence>
<feature type="compositionally biased region" description="Gly residues" evidence="1">
    <location>
        <begin position="61"/>
        <end position="95"/>
    </location>
</feature>
<feature type="region of interest" description="Disordered" evidence="1">
    <location>
        <begin position="153"/>
        <end position="177"/>
    </location>
</feature>
<evidence type="ECO:0000313" key="4">
    <source>
        <dbReference type="Proteomes" id="UP000558997"/>
    </source>
</evidence>
<accession>A0A841DI67</accession>
<dbReference type="AlphaFoldDB" id="A0A841DI67"/>
<feature type="compositionally biased region" description="Low complexity" evidence="1">
    <location>
        <begin position="163"/>
        <end position="175"/>
    </location>
</feature>
<feature type="region of interest" description="Disordered" evidence="1">
    <location>
        <begin position="1"/>
        <end position="122"/>
    </location>
</feature>
<dbReference type="RefSeq" id="WP_184833441.1">
    <property type="nucleotide sequence ID" value="NZ_BAAAVN010000001.1"/>
</dbReference>
<evidence type="ECO:0000256" key="2">
    <source>
        <dbReference type="SAM" id="Phobius"/>
    </source>
</evidence>
<evidence type="ECO:0000313" key="3">
    <source>
        <dbReference type="EMBL" id="MBB5978834.1"/>
    </source>
</evidence>
<protein>
    <submittedName>
        <fullName evidence="3">Uncharacterized protein</fullName>
    </submittedName>
</protein>
<feature type="transmembrane region" description="Helical" evidence="2">
    <location>
        <begin position="129"/>
        <end position="150"/>
    </location>
</feature>
<keyword evidence="2" id="KW-0812">Transmembrane</keyword>
<keyword evidence="2" id="KW-0472">Membrane</keyword>
<organism evidence="3 4">
    <name type="scientific">Kribbella solani</name>
    <dbReference type="NCBI Taxonomy" id="236067"/>
    <lineage>
        <taxon>Bacteria</taxon>
        <taxon>Bacillati</taxon>
        <taxon>Actinomycetota</taxon>
        <taxon>Actinomycetes</taxon>
        <taxon>Propionibacteriales</taxon>
        <taxon>Kribbellaceae</taxon>
        <taxon>Kribbella</taxon>
    </lineage>
</organism>
<feature type="compositionally biased region" description="Pro residues" evidence="1">
    <location>
        <begin position="32"/>
        <end position="51"/>
    </location>
</feature>
<sequence length="330" mass="33931">MSGKRDKGAGGGNPWVSPSGPEPDQTNEPTEQLPPSPWNLEVPPPPSPWGDPPDQASDQGPGPGQGPGAGQGRGRNRGRGGAPGPGGPSGPGGAPGPATETSSAWGEKVGPPSLRRPPAAKQGPRFPPILIPIGAGLVVVVLVAVALILLSGGDDKAGPNPAPSTQSTPAAPKSSYQPPPNALAVGFGVSLVPVEGWSLVTAETKGKQVATYAPNGEPRAFYWVRQKQNVTAQAYLLGIVEGETAEEVAQLGNVRNLPCPKDVLVECVAIDYTSTTKDKSGADVKVKGTVEAYRRKDNVVTALDFRTRTDFAQKAEADAATMKKSVIDSL</sequence>
<dbReference type="Proteomes" id="UP000558997">
    <property type="component" value="Unassembled WGS sequence"/>
</dbReference>